<evidence type="ECO:0000313" key="11">
    <source>
        <dbReference type="Proteomes" id="UP000008227"/>
    </source>
</evidence>
<keyword evidence="7" id="KW-0687">Ribonucleoprotein</keyword>
<dbReference type="Gene3D" id="3.30.720.10">
    <property type="entry name" value="Signal recognition particle alu RNA binding heterodimer, srp9/1"/>
    <property type="match status" value="1"/>
</dbReference>
<evidence type="ECO:0000313" key="10">
    <source>
        <dbReference type="Ensembl" id="ENSSSCP00000074970.1"/>
    </source>
</evidence>
<dbReference type="SUPFAM" id="SSF54762">
    <property type="entry name" value="Signal recognition particle alu RNA binding heterodimer, SRP9/14"/>
    <property type="match status" value="1"/>
</dbReference>
<keyword evidence="5" id="KW-0694">RNA-binding</keyword>
<comment type="similarity">
    <text evidence="2">Belongs to the SRP9 family.</text>
</comment>
<dbReference type="GO" id="GO:0005786">
    <property type="term" value="C:signal recognition particle, endoplasmic reticulum targeting"/>
    <property type="evidence" value="ECO:0007669"/>
    <property type="project" value="UniProtKB-KW"/>
</dbReference>
<evidence type="ECO:0000256" key="8">
    <source>
        <dbReference type="ARBA" id="ARBA00045462"/>
    </source>
</evidence>
<dbReference type="Proteomes" id="UP000008227">
    <property type="component" value="Chromosome 10"/>
</dbReference>
<evidence type="ECO:0000256" key="2">
    <source>
        <dbReference type="ARBA" id="ARBA00009193"/>
    </source>
</evidence>
<evidence type="ECO:0000256" key="5">
    <source>
        <dbReference type="ARBA" id="ARBA00022884"/>
    </source>
</evidence>
<organism evidence="10 11">
    <name type="scientific">Sus scrofa</name>
    <name type="common">Pig</name>
    <dbReference type="NCBI Taxonomy" id="9823"/>
    <lineage>
        <taxon>Eukaryota</taxon>
        <taxon>Metazoa</taxon>
        <taxon>Chordata</taxon>
        <taxon>Craniata</taxon>
        <taxon>Vertebrata</taxon>
        <taxon>Euteleostomi</taxon>
        <taxon>Mammalia</taxon>
        <taxon>Eutheria</taxon>
        <taxon>Laurasiatheria</taxon>
        <taxon>Artiodactyla</taxon>
        <taxon>Suina</taxon>
        <taxon>Suidae</taxon>
        <taxon>Sus</taxon>
    </lineage>
</organism>
<comment type="subcellular location">
    <subcellularLocation>
        <location evidence="1">Cytoplasm</location>
    </subcellularLocation>
</comment>
<dbReference type="GO" id="GO:0006614">
    <property type="term" value="P:SRP-dependent cotranslational protein targeting to membrane"/>
    <property type="evidence" value="ECO:0007669"/>
    <property type="project" value="InterPro"/>
</dbReference>
<comment type="function">
    <text evidence="8">Component of the signal recognition particle (SRP) complex, a ribonucleoprotein complex that mediates the cotranslational targeting of secretory and membrane proteins to the endoplasmic reticulum (ER). SRP9 together with SRP14 and the Alu portion of the SRP RNA, constitutes the elongation arrest domain of SRP. The complex of SRP9 and SRP14 is required for SRP RNA binding.</text>
</comment>
<dbReference type="InterPro" id="IPR009018">
    <property type="entry name" value="Signal_recog_particle_SRP9/14"/>
</dbReference>
<keyword evidence="4" id="KW-0963">Cytoplasm</keyword>
<dbReference type="Ensembl" id="ENSSSCT00000104970.1">
    <property type="protein sequence ID" value="ENSSSCP00000074970.1"/>
    <property type="gene ID" value="ENSSSCG00000031664.3"/>
</dbReference>
<reference evidence="10" key="1">
    <citation type="journal article" date="2020" name="Gigascience">
        <title>An improved pig reference genome sequence to enable pig genetics and genomics research.</title>
        <authorList>
            <person name="Warr A."/>
            <person name="Affara N."/>
            <person name="Aken B."/>
            <person name="Beiki H."/>
            <person name="Bickhart D.M."/>
            <person name="Billis K."/>
            <person name="Chow W."/>
            <person name="Eory L."/>
            <person name="Finlayson H.A."/>
            <person name="Flicek P."/>
            <person name="Giron C.G."/>
            <person name="Griffin D.K."/>
            <person name="Hall R."/>
            <person name="Hannum G."/>
            <person name="Hourlier T."/>
            <person name="Howe K."/>
            <person name="Hume D.A."/>
            <person name="Izuogu O."/>
            <person name="Kim K."/>
            <person name="Koren S."/>
            <person name="Liu H."/>
            <person name="Manchanda N."/>
            <person name="Martin F.J."/>
            <person name="Nonneman D.J."/>
            <person name="O'Connor R.E."/>
            <person name="Phillippy A.M."/>
            <person name="Rohrer G.A."/>
            <person name="Rosen B.D."/>
            <person name="Rund L.A."/>
            <person name="Sargent C.A."/>
            <person name="Schook L.B."/>
            <person name="Schroeder S.G."/>
            <person name="Schwartz A.S."/>
            <person name="Skinner B.M."/>
            <person name="Talbot R."/>
            <person name="Tseng E."/>
            <person name="Tuggle C.K."/>
            <person name="Watson M."/>
            <person name="Smith T.P.L."/>
            <person name="Archibald A.L."/>
        </authorList>
    </citation>
    <scope>NUCLEOTIDE SEQUENCE [LARGE SCALE GENOMIC DNA]</scope>
    <source>
        <strain evidence="10">Duroc</strain>
    </source>
</reference>
<gene>
    <name evidence="10" type="primary">SRP9</name>
</gene>
<dbReference type="GO" id="GO:0008312">
    <property type="term" value="F:7S RNA binding"/>
    <property type="evidence" value="ECO:0007669"/>
    <property type="project" value="InterPro"/>
</dbReference>
<sequence>MPQYQTWEEFSRAAEKLYLADPMKARVVLKYRHSDGSLCIKVTDDLVTKLKM</sequence>
<accession>A0A8W4F6X7</accession>
<dbReference type="InterPro" id="IPR039432">
    <property type="entry name" value="SRP9_dom"/>
</dbReference>
<evidence type="ECO:0000256" key="3">
    <source>
        <dbReference type="ARBA" id="ARBA00020414"/>
    </source>
</evidence>
<dbReference type="InterPro" id="IPR039914">
    <property type="entry name" value="SRP9-like"/>
</dbReference>
<evidence type="ECO:0000256" key="6">
    <source>
        <dbReference type="ARBA" id="ARBA00023135"/>
    </source>
</evidence>
<evidence type="ECO:0000256" key="4">
    <source>
        <dbReference type="ARBA" id="ARBA00022490"/>
    </source>
</evidence>
<keyword evidence="6" id="KW-0733">Signal recognition particle</keyword>
<dbReference type="PIRSF" id="PIRSF017029">
    <property type="entry name" value="Signal_recog_particle_SRP9"/>
    <property type="match status" value="1"/>
</dbReference>
<dbReference type="PANTHER" id="PTHR12834:SF12">
    <property type="entry name" value="SIGNAL RECOGNITION PARTICLE 9 KDA PROTEIN"/>
    <property type="match status" value="1"/>
</dbReference>
<dbReference type="AlphaFoldDB" id="A0A8W4F6X7"/>
<reference evidence="10" key="3">
    <citation type="submission" date="2025-09" db="UniProtKB">
        <authorList>
            <consortium name="Ensembl"/>
        </authorList>
    </citation>
    <scope>IDENTIFICATION</scope>
</reference>
<evidence type="ECO:0000259" key="9">
    <source>
        <dbReference type="Pfam" id="PF05486"/>
    </source>
</evidence>
<dbReference type="Pfam" id="PF05486">
    <property type="entry name" value="SRP9-21"/>
    <property type="match status" value="1"/>
</dbReference>
<evidence type="ECO:0000256" key="7">
    <source>
        <dbReference type="ARBA" id="ARBA00023274"/>
    </source>
</evidence>
<dbReference type="GeneTree" id="ENSGT00390000018505"/>
<dbReference type="PANTHER" id="PTHR12834">
    <property type="entry name" value="SIGNAL RECOGNITION PARTICLE 9 KDA PROTEIN"/>
    <property type="match status" value="1"/>
</dbReference>
<reference evidence="10" key="2">
    <citation type="submission" date="2025-08" db="UniProtKB">
        <authorList>
            <consortium name="Ensembl"/>
        </authorList>
    </citation>
    <scope>IDENTIFICATION</scope>
</reference>
<name>A0A8W4F6X7_PIG</name>
<keyword evidence="11" id="KW-1185">Reference proteome</keyword>
<feature type="domain" description="SRP9" evidence="9">
    <location>
        <begin position="5"/>
        <end position="45"/>
    </location>
</feature>
<dbReference type="GO" id="GO:0045900">
    <property type="term" value="P:negative regulation of translational elongation"/>
    <property type="evidence" value="ECO:0007669"/>
    <property type="project" value="InterPro"/>
</dbReference>
<protein>
    <recommendedName>
        <fullName evidence="3">Signal recognition particle 9 kDa protein</fullName>
    </recommendedName>
</protein>
<proteinExistence type="inferred from homology"/>
<dbReference type="InterPro" id="IPR008832">
    <property type="entry name" value="SRP9"/>
</dbReference>
<evidence type="ECO:0000256" key="1">
    <source>
        <dbReference type="ARBA" id="ARBA00004496"/>
    </source>
</evidence>